<organism evidence="1 2">
    <name type="scientific">Litchfieldella anticariensis (strain DSM 16096 / CECT 5854 / CIP 108499 / LMG 22089 / FP35)</name>
    <name type="common">Halomonas anticariensis</name>
    <dbReference type="NCBI Taxonomy" id="1121939"/>
    <lineage>
        <taxon>Bacteria</taxon>
        <taxon>Pseudomonadati</taxon>
        <taxon>Pseudomonadota</taxon>
        <taxon>Gammaproteobacteria</taxon>
        <taxon>Oceanospirillales</taxon>
        <taxon>Halomonadaceae</taxon>
        <taxon>Litchfieldella</taxon>
    </lineage>
</organism>
<dbReference type="Proteomes" id="UP000014463">
    <property type="component" value="Unassembled WGS sequence"/>
</dbReference>
<evidence type="ECO:0000313" key="1">
    <source>
        <dbReference type="EMBL" id="EPC04234.1"/>
    </source>
</evidence>
<keyword evidence="2" id="KW-1185">Reference proteome</keyword>
<sequence length="53" mass="5620">MRELDKARGKGEYVPPILLRLGSSADITAAQMQANSDDGVNADNAFPNPTESS</sequence>
<reference evidence="1 2" key="1">
    <citation type="journal article" date="2013" name="Genome Announc.">
        <title>Draft genome sequence of the moderately halophilic gammaproteobacterium Halomonas anticariensis FP35.</title>
        <authorList>
            <person name="Tahrioui A."/>
            <person name="Quesada E."/>
            <person name="Llamas I."/>
        </authorList>
    </citation>
    <scope>NUCLEOTIDE SEQUENCE [LARGE SCALE GENOMIC DNA]</scope>
    <source>
        <strain evidence="2">DSM 16096 / CECT 5854 / LMG 22089 / FP35</strain>
    </source>
</reference>
<dbReference type="EMBL" id="ASTJ01000011">
    <property type="protein sequence ID" value="EPC04234.1"/>
    <property type="molecule type" value="Genomic_DNA"/>
</dbReference>
<comment type="caution">
    <text evidence="1">The sequence shown here is derived from an EMBL/GenBank/DDBJ whole genome shotgun (WGS) entry which is preliminary data.</text>
</comment>
<dbReference type="AlphaFoldDB" id="S2L8R6"/>
<gene>
    <name evidence="1" type="ORF">L861_02655</name>
</gene>
<evidence type="ECO:0000313" key="2">
    <source>
        <dbReference type="Proteomes" id="UP000014463"/>
    </source>
</evidence>
<protein>
    <submittedName>
        <fullName evidence="1">Uncharacterized protein</fullName>
    </submittedName>
</protein>
<name>S2L8R6_LITA3</name>
<accession>S2L8R6</accession>
<proteinExistence type="predicted"/>